<keyword evidence="15" id="KW-0464">Manganese</keyword>
<evidence type="ECO:0000256" key="16">
    <source>
        <dbReference type="ARBA" id="ARBA00023239"/>
    </source>
</evidence>
<keyword evidence="13" id="KW-0460">Magnesium</keyword>
<keyword evidence="8" id="KW-0686">Riboflavin biosynthesis</keyword>
<accession>A0A830HSB6</accession>
<evidence type="ECO:0000256" key="9">
    <source>
        <dbReference type="ARBA" id="ARBA00022723"/>
    </source>
</evidence>
<comment type="cofactor">
    <cofactor evidence="2">
        <name>Mg(2+)</name>
        <dbReference type="ChEBI" id="CHEBI:18420"/>
    </cofactor>
</comment>
<sequence>MSCSSRGLTLGASVGAAGVCSGPLRSPPASRRPTPGGRHSSSRGSCSRAALSKAATFGSLSIGSSSLAGSKGKKSTSSSPTAAAAAACCYNSQRYQTTTLTTPVRGRGRTQVARTAASQQTTSEEDTNELSNGNGSSSSPSTSPSEEEEAAAFSQTRNLDEPTEGFDAIEECIAEIADGRFVVVLDDEDRENEGDLIMAAELCTTEQMAFLVNNTSGLACVAMCPDECDRLRLPLMVASQENDESMSTAFTTTVDLRQGTTTGISASDRAATTRALANPNSIPEDFARPGHILPLRARRGGVLKRPGHTEAAVDLTKLAKCSAAGLICEIIDRDTGLCMKRDALLAFAKENNLKVCTIADLVRYQRKRANLIAHVATANLPTKFGEFVSHTFRDLENDGIEHVAIVKGDITSENGAHVLCRVHSECLTGDIFGSLRCDCGPQLDLALERLQETGRGVVIYLRGHEGRGIGLGAKIKAYQLQDEGMDTVDANLHQGLPADARDYGAGAQMLANLGVTSVCLMTNNPEKTTALSGYGIEVSDRVPMVTLVNPFNKKYLETKRRRMGHIYSSENNS</sequence>
<evidence type="ECO:0000256" key="17">
    <source>
        <dbReference type="ARBA" id="ARBA00023268"/>
    </source>
</evidence>
<dbReference type="CDD" id="cd00641">
    <property type="entry name" value="GTP_cyclohydro2"/>
    <property type="match status" value="1"/>
</dbReference>
<dbReference type="GO" id="GO:0046872">
    <property type="term" value="F:metal ion binding"/>
    <property type="evidence" value="ECO:0007669"/>
    <property type="project" value="UniProtKB-KW"/>
</dbReference>
<evidence type="ECO:0000313" key="21">
    <source>
        <dbReference type="EMBL" id="GHP09573.1"/>
    </source>
</evidence>
<comment type="caution">
    <text evidence="21">The sequence shown here is derived from an EMBL/GenBank/DDBJ whole genome shotgun (WGS) entry which is preliminary data.</text>
</comment>
<dbReference type="NCBIfam" id="NF006803">
    <property type="entry name" value="PRK09311.1"/>
    <property type="match status" value="1"/>
</dbReference>
<dbReference type="FunFam" id="3.90.870.10:FF:000001">
    <property type="entry name" value="Riboflavin biosynthesis protein RibBA"/>
    <property type="match status" value="1"/>
</dbReference>
<evidence type="ECO:0000256" key="1">
    <source>
        <dbReference type="ARBA" id="ARBA00001936"/>
    </source>
</evidence>
<dbReference type="GO" id="GO:0005829">
    <property type="term" value="C:cytosol"/>
    <property type="evidence" value="ECO:0007669"/>
    <property type="project" value="TreeGrafter"/>
</dbReference>
<evidence type="ECO:0000256" key="11">
    <source>
        <dbReference type="ARBA" id="ARBA00022801"/>
    </source>
</evidence>
<dbReference type="SUPFAM" id="SSF55821">
    <property type="entry name" value="YrdC/RibB"/>
    <property type="match status" value="1"/>
</dbReference>
<dbReference type="UniPathway" id="UPA00275">
    <property type="reaction ID" value="UER00400"/>
</dbReference>
<dbReference type="EMBL" id="BNJQ01000025">
    <property type="protein sequence ID" value="GHP09573.1"/>
    <property type="molecule type" value="Genomic_DNA"/>
</dbReference>
<dbReference type="InterPro" id="IPR017945">
    <property type="entry name" value="DHBP_synth_RibB-like_a/b_dom"/>
</dbReference>
<evidence type="ECO:0000313" key="22">
    <source>
        <dbReference type="Proteomes" id="UP000660262"/>
    </source>
</evidence>
<proteinExistence type="inferred from homology"/>
<feature type="compositionally biased region" description="Polar residues" evidence="19">
    <location>
        <begin position="112"/>
        <end position="122"/>
    </location>
</feature>
<evidence type="ECO:0000256" key="6">
    <source>
        <dbReference type="ARBA" id="ARBA00005520"/>
    </source>
</evidence>
<evidence type="ECO:0000256" key="2">
    <source>
        <dbReference type="ARBA" id="ARBA00001946"/>
    </source>
</evidence>
<dbReference type="InterPro" id="IPR000422">
    <property type="entry name" value="DHBP_synthase_RibB"/>
</dbReference>
<dbReference type="Gene3D" id="3.40.50.10990">
    <property type="entry name" value="GTP cyclohydrolase II"/>
    <property type="match status" value="1"/>
</dbReference>
<dbReference type="GO" id="GO:0009231">
    <property type="term" value="P:riboflavin biosynthetic process"/>
    <property type="evidence" value="ECO:0007669"/>
    <property type="project" value="UniProtKB-UniPathway"/>
</dbReference>
<keyword evidence="12" id="KW-0862">Zinc</keyword>
<keyword evidence="10" id="KW-0547">Nucleotide-binding</keyword>
<evidence type="ECO:0000256" key="3">
    <source>
        <dbReference type="ARBA" id="ARBA00001947"/>
    </source>
</evidence>
<dbReference type="Pfam" id="PF00926">
    <property type="entry name" value="DHBP_synthase"/>
    <property type="match status" value="1"/>
</dbReference>
<dbReference type="GO" id="GO:0005525">
    <property type="term" value="F:GTP binding"/>
    <property type="evidence" value="ECO:0007669"/>
    <property type="project" value="UniProtKB-KW"/>
</dbReference>
<protein>
    <recommendedName>
        <fullName evidence="20">GTP cyclohydrolase II domain-containing protein</fullName>
    </recommendedName>
</protein>
<comment type="cofactor">
    <cofactor evidence="3">
        <name>Zn(2+)</name>
        <dbReference type="ChEBI" id="CHEBI:29105"/>
    </cofactor>
</comment>
<evidence type="ECO:0000256" key="19">
    <source>
        <dbReference type="SAM" id="MobiDB-lite"/>
    </source>
</evidence>
<comment type="cofactor">
    <cofactor evidence="1">
        <name>Mn(2+)</name>
        <dbReference type="ChEBI" id="CHEBI:29035"/>
    </cofactor>
</comment>
<dbReference type="HAMAP" id="MF_00179">
    <property type="entry name" value="RibA"/>
    <property type="match status" value="1"/>
</dbReference>
<dbReference type="FunFam" id="3.40.50.10990:FF:000001">
    <property type="entry name" value="Riboflavin biosynthesis protein RibBA"/>
    <property type="match status" value="1"/>
</dbReference>
<feature type="region of interest" description="Disordered" evidence="19">
    <location>
        <begin position="100"/>
        <end position="159"/>
    </location>
</feature>
<comment type="similarity">
    <text evidence="6">In the N-terminal section; belongs to the DHBP synthase family.</text>
</comment>
<dbReference type="SUPFAM" id="SSF142695">
    <property type="entry name" value="RibA-like"/>
    <property type="match status" value="1"/>
</dbReference>
<dbReference type="PANTHER" id="PTHR21327">
    <property type="entry name" value="GTP CYCLOHYDROLASE II-RELATED"/>
    <property type="match status" value="1"/>
</dbReference>
<keyword evidence="14" id="KW-0342">GTP-binding</keyword>
<evidence type="ECO:0000256" key="14">
    <source>
        <dbReference type="ARBA" id="ARBA00023134"/>
    </source>
</evidence>
<evidence type="ECO:0000256" key="18">
    <source>
        <dbReference type="ARBA" id="ARBA00049295"/>
    </source>
</evidence>
<evidence type="ECO:0000256" key="13">
    <source>
        <dbReference type="ARBA" id="ARBA00022842"/>
    </source>
</evidence>
<evidence type="ECO:0000256" key="5">
    <source>
        <dbReference type="ARBA" id="ARBA00004904"/>
    </source>
</evidence>
<evidence type="ECO:0000256" key="15">
    <source>
        <dbReference type="ARBA" id="ARBA00023211"/>
    </source>
</evidence>
<dbReference type="InterPro" id="IPR032677">
    <property type="entry name" value="GTP_cyclohydro_II"/>
</dbReference>
<dbReference type="Proteomes" id="UP000660262">
    <property type="component" value="Unassembled WGS sequence"/>
</dbReference>
<comment type="pathway">
    <text evidence="5">Cofactor biosynthesis; riboflavin biosynthesis; 2-hydroxy-3-oxobutyl phosphate from D-ribulose 5-phosphate: step 1/1.</text>
</comment>
<keyword evidence="17" id="KW-0511">Multifunctional enzyme</keyword>
<evidence type="ECO:0000256" key="4">
    <source>
        <dbReference type="ARBA" id="ARBA00004853"/>
    </source>
</evidence>
<evidence type="ECO:0000256" key="12">
    <source>
        <dbReference type="ARBA" id="ARBA00022833"/>
    </source>
</evidence>
<name>A0A830HSB6_9CHLO</name>
<evidence type="ECO:0000256" key="10">
    <source>
        <dbReference type="ARBA" id="ARBA00022741"/>
    </source>
</evidence>
<feature type="compositionally biased region" description="Low complexity" evidence="19">
    <location>
        <begin position="31"/>
        <end position="48"/>
    </location>
</feature>
<dbReference type="NCBIfam" id="TIGR00506">
    <property type="entry name" value="ribB"/>
    <property type="match status" value="1"/>
</dbReference>
<feature type="compositionally biased region" description="Low complexity" evidence="19">
    <location>
        <begin position="129"/>
        <end position="144"/>
    </location>
</feature>
<dbReference type="NCBIfam" id="NF001591">
    <property type="entry name" value="PRK00393.1"/>
    <property type="match status" value="1"/>
</dbReference>
<evidence type="ECO:0000256" key="7">
    <source>
        <dbReference type="ARBA" id="ARBA00008976"/>
    </source>
</evidence>
<dbReference type="GO" id="GO:0008686">
    <property type="term" value="F:3,4-dihydroxy-2-butanone-4-phosphate synthase activity"/>
    <property type="evidence" value="ECO:0007669"/>
    <property type="project" value="InterPro"/>
</dbReference>
<dbReference type="InterPro" id="IPR016299">
    <property type="entry name" value="Riboflavin_synth_RibBA"/>
</dbReference>
<feature type="region of interest" description="Disordered" evidence="19">
    <location>
        <begin position="14"/>
        <end position="48"/>
    </location>
</feature>
<dbReference type="AlphaFoldDB" id="A0A830HSB6"/>
<keyword evidence="9" id="KW-0479">Metal-binding</keyword>
<keyword evidence="11" id="KW-0378">Hydrolase</keyword>
<reference evidence="21" key="1">
    <citation type="submission" date="2020-10" db="EMBL/GenBank/DDBJ databases">
        <title>Unveiling of a novel bifunctional photoreceptor, Dualchrome1, isolated from a cosmopolitan green alga.</title>
        <authorList>
            <person name="Suzuki S."/>
            <person name="Kawachi M."/>
        </authorList>
    </citation>
    <scope>NUCLEOTIDE SEQUENCE</scope>
    <source>
        <strain evidence="21">NIES 2893</strain>
    </source>
</reference>
<evidence type="ECO:0000256" key="8">
    <source>
        <dbReference type="ARBA" id="ARBA00022619"/>
    </source>
</evidence>
<dbReference type="NCBIfam" id="TIGR00505">
    <property type="entry name" value="ribA"/>
    <property type="match status" value="1"/>
</dbReference>
<organism evidence="21 22">
    <name type="scientific">Pycnococcus provasolii</name>
    <dbReference type="NCBI Taxonomy" id="41880"/>
    <lineage>
        <taxon>Eukaryota</taxon>
        <taxon>Viridiplantae</taxon>
        <taxon>Chlorophyta</taxon>
        <taxon>Pseudoscourfieldiophyceae</taxon>
        <taxon>Pseudoscourfieldiales</taxon>
        <taxon>Pycnococcaceae</taxon>
        <taxon>Pycnococcus</taxon>
    </lineage>
</organism>
<evidence type="ECO:0000259" key="20">
    <source>
        <dbReference type="Pfam" id="PF00925"/>
    </source>
</evidence>
<keyword evidence="22" id="KW-1185">Reference proteome</keyword>
<dbReference type="InterPro" id="IPR000926">
    <property type="entry name" value="RibA"/>
</dbReference>
<comment type="pathway">
    <text evidence="4">Cofactor biosynthesis; riboflavin biosynthesis; 5-amino-6-(D-ribitylamino)uracil from GTP: step 1/4.</text>
</comment>
<dbReference type="HAMAP" id="MF_01283">
    <property type="entry name" value="RibBA"/>
    <property type="match status" value="1"/>
</dbReference>
<comment type="catalytic activity">
    <reaction evidence="18">
        <text>GTP + 4 H2O = 2,5-diamino-6-hydroxy-4-(5-phosphoribosylamino)-pyrimidine + formate + 2 phosphate + 3 H(+)</text>
        <dbReference type="Rhea" id="RHEA:23704"/>
        <dbReference type="ChEBI" id="CHEBI:15377"/>
        <dbReference type="ChEBI" id="CHEBI:15378"/>
        <dbReference type="ChEBI" id="CHEBI:15740"/>
        <dbReference type="ChEBI" id="CHEBI:37565"/>
        <dbReference type="ChEBI" id="CHEBI:43474"/>
        <dbReference type="ChEBI" id="CHEBI:58614"/>
        <dbReference type="EC" id="3.5.4.25"/>
    </reaction>
</comment>
<gene>
    <name evidence="21" type="ORF">PPROV_000830800</name>
</gene>
<keyword evidence="16" id="KW-0456">Lyase</keyword>
<dbReference type="Pfam" id="PF00925">
    <property type="entry name" value="GTP_cyclohydro2"/>
    <property type="match status" value="1"/>
</dbReference>
<dbReference type="Gene3D" id="3.90.870.10">
    <property type="entry name" value="DHBP synthase"/>
    <property type="match status" value="1"/>
</dbReference>
<feature type="domain" description="GTP cyclohydrolase II" evidence="20">
    <location>
        <begin position="375"/>
        <end position="543"/>
    </location>
</feature>
<dbReference type="OrthoDB" id="60371at2759"/>
<dbReference type="InterPro" id="IPR036144">
    <property type="entry name" value="RibA-like_sf"/>
</dbReference>
<dbReference type="GO" id="GO:0003935">
    <property type="term" value="F:GTP cyclohydrolase II activity"/>
    <property type="evidence" value="ECO:0007669"/>
    <property type="project" value="UniProtKB-EC"/>
</dbReference>
<comment type="similarity">
    <text evidence="7">In the C-terminal section; belongs to the GTP cyclohydrolase II family.</text>
</comment>
<dbReference type="PANTHER" id="PTHR21327:SF18">
    <property type="entry name" value="3,4-DIHYDROXY-2-BUTANONE 4-PHOSPHATE SYNTHASE"/>
    <property type="match status" value="1"/>
</dbReference>